<dbReference type="InterPro" id="IPR004276">
    <property type="entry name" value="GlycoTrans_28_N"/>
</dbReference>
<protein>
    <submittedName>
        <fullName evidence="3">Glycosyl transferase family 1</fullName>
    </submittedName>
</protein>
<feature type="domain" description="Erythromycin biosynthesis protein CIII-like C-terminal" evidence="2">
    <location>
        <begin position="295"/>
        <end position="392"/>
    </location>
</feature>
<evidence type="ECO:0000259" key="1">
    <source>
        <dbReference type="Pfam" id="PF03033"/>
    </source>
</evidence>
<dbReference type="Pfam" id="PF06722">
    <property type="entry name" value="EryCIII-like_C"/>
    <property type="match status" value="1"/>
</dbReference>
<dbReference type="Gene3D" id="3.40.50.2000">
    <property type="entry name" value="Glycogen Phosphorylase B"/>
    <property type="match status" value="2"/>
</dbReference>
<dbReference type="GO" id="GO:0008194">
    <property type="term" value="F:UDP-glycosyltransferase activity"/>
    <property type="evidence" value="ECO:0007669"/>
    <property type="project" value="InterPro"/>
</dbReference>
<dbReference type="PANTHER" id="PTHR48050:SF13">
    <property type="entry name" value="STEROL 3-BETA-GLUCOSYLTRANSFERASE UGT80A2"/>
    <property type="match status" value="1"/>
</dbReference>
<dbReference type="SUPFAM" id="SSF53756">
    <property type="entry name" value="UDP-Glycosyltransferase/glycogen phosphorylase"/>
    <property type="match status" value="1"/>
</dbReference>
<feature type="domain" description="Glycosyltransferase family 28 N-terminal" evidence="1">
    <location>
        <begin position="3"/>
        <end position="111"/>
    </location>
</feature>
<dbReference type="PANTHER" id="PTHR48050">
    <property type="entry name" value="STEROL 3-BETA-GLUCOSYLTRANSFERASE"/>
    <property type="match status" value="1"/>
</dbReference>
<gene>
    <name evidence="3" type="ORF">GCM10017621_23020</name>
</gene>
<dbReference type="AlphaFoldDB" id="A0A9W6IP74"/>
<dbReference type="RefSeq" id="WP_271187156.1">
    <property type="nucleotide sequence ID" value="NZ_BSFE01000006.1"/>
</dbReference>
<comment type="caution">
    <text evidence="3">The sequence shown here is derived from an EMBL/GenBank/DDBJ whole genome shotgun (WGS) entry which is preliminary data.</text>
</comment>
<evidence type="ECO:0000313" key="4">
    <source>
        <dbReference type="Proteomes" id="UP001143486"/>
    </source>
</evidence>
<accession>A0A9W6IP74</accession>
<sequence length="412" mass="44393">MRIAIHSFGTRGDVQPYIALGLELQGRGHDVTLSVPRDFTAWVEGFGLAARAFDLDMGAYLREADALGLTRNPLNAFRYRRRMVDPMIEATLTEGIEGARGTDLVVAHPKCLFSATGAEAAGAGFVMTAPLPAIAPTHAFPMPGTFAKDHGRFWNRLSWRPLDFAMAPFRKRVNAARAELGLEPVGSAIRHGSFAGRPCLRLIANSAIIVPRPDDWDAHTHLTGYWMLEDPAPLAPELEDFLSAGPAPVYVGFGSMVSGRATELAKAAIDGLRRAGLRGVIARGWAELPASPGRDIHVIDSAPHGKLFPRCRAIVHHGGAGTTAAALTAGRPSLIVPFMVDQPWWGERLREQGLGPAALRPARFTAGRFARALKQIEASEVWRVRCNQIAKGLAMENGTGRAADLIESAASR</sequence>
<dbReference type="InterPro" id="IPR010610">
    <property type="entry name" value="EryCIII-like_C"/>
</dbReference>
<dbReference type="GO" id="GO:0005975">
    <property type="term" value="P:carbohydrate metabolic process"/>
    <property type="evidence" value="ECO:0007669"/>
    <property type="project" value="InterPro"/>
</dbReference>
<dbReference type="EMBL" id="BSFE01000006">
    <property type="protein sequence ID" value="GLK52794.1"/>
    <property type="molecule type" value="Genomic_DNA"/>
</dbReference>
<proteinExistence type="predicted"/>
<name>A0A9W6IP74_9PROT</name>
<keyword evidence="3" id="KW-0808">Transferase</keyword>
<evidence type="ECO:0000313" key="3">
    <source>
        <dbReference type="EMBL" id="GLK52794.1"/>
    </source>
</evidence>
<dbReference type="GO" id="GO:0016758">
    <property type="term" value="F:hexosyltransferase activity"/>
    <property type="evidence" value="ECO:0007669"/>
    <property type="project" value="InterPro"/>
</dbReference>
<keyword evidence="4" id="KW-1185">Reference proteome</keyword>
<reference evidence="3" key="2">
    <citation type="submission" date="2023-01" db="EMBL/GenBank/DDBJ databases">
        <authorList>
            <person name="Sun Q."/>
            <person name="Evtushenko L."/>
        </authorList>
    </citation>
    <scope>NUCLEOTIDE SEQUENCE</scope>
    <source>
        <strain evidence="3">VKM B-1513</strain>
    </source>
</reference>
<dbReference type="GO" id="GO:0033072">
    <property type="term" value="P:vancomycin biosynthetic process"/>
    <property type="evidence" value="ECO:0007669"/>
    <property type="project" value="UniProtKB-ARBA"/>
</dbReference>
<dbReference type="FunFam" id="3.40.50.2000:FF:000009">
    <property type="entry name" value="Sterol 3-beta-glucosyltransferase UGT80A2"/>
    <property type="match status" value="1"/>
</dbReference>
<organism evidence="3 4">
    <name type="scientific">Maricaulis virginensis</name>
    <dbReference type="NCBI Taxonomy" id="144022"/>
    <lineage>
        <taxon>Bacteria</taxon>
        <taxon>Pseudomonadati</taxon>
        <taxon>Pseudomonadota</taxon>
        <taxon>Alphaproteobacteria</taxon>
        <taxon>Maricaulales</taxon>
        <taxon>Maricaulaceae</taxon>
        <taxon>Maricaulis</taxon>
    </lineage>
</organism>
<evidence type="ECO:0000259" key="2">
    <source>
        <dbReference type="Pfam" id="PF06722"/>
    </source>
</evidence>
<dbReference type="InterPro" id="IPR002213">
    <property type="entry name" value="UDP_glucos_trans"/>
</dbReference>
<reference evidence="3" key="1">
    <citation type="journal article" date="2014" name="Int. J. Syst. Evol. Microbiol.">
        <title>Complete genome sequence of Corynebacterium casei LMG S-19264T (=DSM 44701T), isolated from a smear-ripened cheese.</title>
        <authorList>
            <consortium name="US DOE Joint Genome Institute (JGI-PGF)"/>
            <person name="Walter F."/>
            <person name="Albersmeier A."/>
            <person name="Kalinowski J."/>
            <person name="Ruckert C."/>
        </authorList>
    </citation>
    <scope>NUCLEOTIDE SEQUENCE</scope>
    <source>
        <strain evidence="3">VKM B-1513</strain>
    </source>
</reference>
<dbReference type="InterPro" id="IPR050426">
    <property type="entry name" value="Glycosyltransferase_28"/>
</dbReference>
<dbReference type="CDD" id="cd03784">
    <property type="entry name" value="GT1_Gtf-like"/>
    <property type="match status" value="1"/>
</dbReference>
<dbReference type="Proteomes" id="UP001143486">
    <property type="component" value="Unassembled WGS sequence"/>
</dbReference>
<dbReference type="Pfam" id="PF03033">
    <property type="entry name" value="Glyco_transf_28"/>
    <property type="match status" value="1"/>
</dbReference>